<feature type="domain" description="C2H2-type" evidence="12">
    <location>
        <begin position="307"/>
        <end position="334"/>
    </location>
</feature>
<dbReference type="GO" id="GO:0006357">
    <property type="term" value="P:regulation of transcription by RNA polymerase II"/>
    <property type="evidence" value="ECO:0007669"/>
    <property type="project" value="UniProtKB-ARBA"/>
</dbReference>
<dbReference type="GO" id="GO:0005634">
    <property type="term" value="C:nucleus"/>
    <property type="evidence" value="ECO:0007669"/>
    <property type="project" value="UniProtKB-SubCell"/>
</dbReference>
<accession>A0ABD1IV09</accession>
<evidence type="ECO:0000256" key="5">
    <source>
        <dbReference type="ARBA" id="ARBA00022833"/>
    </source>
</evidence>
<evidence type="ECO:0000256" key="6">
    <source>
        <dbReference type="ARBA" id="ARBA00023015"/>
    </source>
</evidence>
<organism evidence="13 14">
    <name type="scientific">Coilia grayii</name>
    <name type="common">Gray's grenadier anchovy</name>
    <dbReference type="NCBI Taxonomy" id="363190"/>
    <lineage>
        <taxon>Eukaryota</taxon>
        <taxon>Metazoa</taxon>
        <taxon>Chordata</taxon>
        <taxon>Craniata</taxon>
        <taxon>Vertebrata</taxon>
        <taxon>Euteleostomi</taxon>
        <taxon>Actinopterygii</taxon>
        <taxon>Neopterygii</taxon>
        <taxon>Teleostei</taxon>
        <taxon>Clupei</taxon>
        <taxon>Clupeiformes</taxon>
        <taxon>Clupeoidei</taxon>
        <taxon>Engraulidae</taxon>
        <taxon>Coilinae</taxon>
        <taxon>Coilia</taxon>
    </lineage>
</organism>
<protein>
    <recommendedName>
        <fullName evidence="12">C2H2-type domain-containing protein</fullName>
    </recommendedName>
</protein>
<name>A0ABD1IV09_9TELE</name>
<evidence type="ECO:0000256" key="7">
    <source>
        <dbReference type="ARBA" id="ARBA00023163"/>
    </source>
</evidence>
<keyword evidence="3" id="KW-0677">Repeat</keyword>
<dbReference type="SMART" id="SM00355">
    <property type="entry name" value="ZnF_C2H2"/>
    <property type="match status" value="3"/>
</dbReference>
<feature type="compositionally biased region" description="Low complexity" evidence="11">
    <location>
        <begin position="183"/>
        <end position="204"/>
    </location>
</feature>
<reference evidence="13 14" key="1">
    <citation type="submission" date="2024-09" db="EMBL/GenBank/DDBJ databases">
        <title>A chromosome-level genome assembly of Gray's grenadier anchovy, Coilia grayii.</title>
        <authorList>
            <person name="Fu Z."/>
        </authorList>
    </citation>
    <scope>NUCLEOTIDE SEQUENCE [LARGE SCALE GENOMIC DNA]</scope>
    <source>
        <strain evidence="13">G4</strain>
        <tissue evidence="13">Muscle</tissue>
    </source>
</reference>
<evidence type="ECO:0000256" key="2">
    <source>
        <dbReference type="ARBA" id="ARBA00022723"/>
    </source>
</evidence>
<dbReference type="Proteomes" id="UP001591681">
    <property type="component" value="Unassembled WGS sequence"/>
</dbReference>
<comment type="caution">
    <text evidence="13">The sequence shown here is derived from an EMBL/GenBank/DDBJ whole genome shotgun (WGS) entry which is preliminary data.</text>
</comment>
<keyword evidence="6" id="KW-0805">Transcription regulation</keyword>
<evidence type="ECO:0000256" key="10">
    <source>
        <dbReference type="SAM" id="Coils"/>
    </source>
</evidence>
<dbReference type="FunFam" id="3.30.160.60:FF:000145">
    <property type="entry name" value="Zinc finger protein 574"/>
    <property type="match status" value="1"/>
</dbReference>
<dbReference type="PROSITE" id="PS50157">
    <property type="entry name" value="ZINC_FINGER_C2H2_2"/>
    <property type="match status" value="3"/>
</dbReference>
<keyword evidence="14" id="KW-1185">Reference proteome</keyword>
<dbReference type="EMBL" id="JBHFQA010000023">
    <property type="protein sequence ID" value="KAL2078797.1"/>
    <property type="molecule type" value="Genomic_DNA"/>
</dbReference>
<dbReference type="Pfam" id="PF12874">
    <property type="entry name" value="zf-met"/>
    <property type="match status" value="1"/>
</dbReference>
<gene>
    <name evidence="13" type="ORF">ACEWY4_026482</name>
</gene>
<dbReference type="PANTHER" id="PTHR23226:SF416">
    <property type="entry name" value="FI01424P"/>
    <property type="match status" value="1"/>
</dbReference>
<dbReference type="PROSITE" id="PS00028">
    <property type="entry name" value="ZINC_FINGER_C2H2_1"/>
    <property type="match status" value="3"/>
</dbReference>
<comment type="subcellular location">
    <subcellularLocation>
        <location evidence="1">Nucleus</location>
    </subcellularLocation>
</comment>
<evidence type="ECO:0000256" key="11">
    <source>
        <dbReference type="SAM" id="MobiDB-lite"/>
    </source>
</evidence>
<evidence type="ECO:0000259" key="12">
    <source>
        <dbReference type="PROSITE" id="PS50157"/>
    </source>
</evidence>
<feature type="region of interest" description="Disordered" evidence="11">
    <location>
        <begin position="181"/>
        <end position="220"/>
    </location>
</feature>
<keyword evidence="4 9" id="KW-0863">Zinc-finger</keyword>
<feature type="domain" description="C2H2-type" evidence="12">
    <location>
        <begin position="232"/>
        <end position="263"/>
    </location>
</feature>
<evidence type="ECO:0000256" key="8">
    <source>
        <dbReference type="ARBA" id="ARBA00023242"/>
    </source>
</evidence>
<keyword evidence="8" id="KW-0539">Nucleus</keyword>
<proteinExistence type="predicted"/>
<dbReference type="FunFam" id="3.30.160.60:FF:001289">
    <property type="entry name" value="Zinc finger protein 574"/>
    <property type="match status" value="1"/>
</dbReference>
<feature type="coiled-coil region" evidence="10">
    <location>
        <begin position="30"/>
        <end position="57"/>
    </location>
</feature>
<sequence>MTKLQLLNAYLTERLGEVVREILDVVEDTVSEYLQDSARARRENDSLRRQLRDALLLAKAEFYGPAQADEVPAVGQVEWTPTAPDDPRLSPAPPAEGSRGEGPEAAVKAEPPADANKWVESGSSPVTQHGNLMTFDPPIKTEPEEADITVTITTDMVAMPTDSPTHPLPSNRVIGPVHSNCWPQHTQHTHSTQHTPSSQHTHSTQHTHRDPVQRTHTELAPPQGGVCVGAGLQCRVCGETFGGREALLQHLRSGTHTHTHAPPIHTHARTALTHTHARAPPTHIRAAPIHIHARATPTHTHTHRRPFGCSCCGRRFTQSADLRRHMRTHTGERPHQCSVCHKSFSQIGNLRRHQRTHTRRQT</sequence>
<evidence type="ECO:0000256" key="4">
    <source>
        <dbReference type="ARBA" id="ARBA00022771"/>
    </source>
</evidence>
<dbReference type="InterPro" id="IPR036236">
    <property type="entry name" value="Znf_C2H2_sf"/>
</dbReference>
<keyword evidence="5" id="KW-0862">Zinc</keyword>
<dbReference type="InterPro" id="IPR013087">
    <property type="entry name" value="Znf_C2H2_type"/>
</dbReference>
<dbReference type="SUPFAM" id="SSF57667">
    <property type="entry name" value="beta-beta-alpha zinc fingers"/>
    <property type="match status" value="1"/>
</dbReference>
<dbReference type="Gene3D" id="3.30.160.60">
    <property type="entry name" value="Classic Zinc Finger"/>
    <property type="match status" value="2"/>
</dbReference>
<feature type="region of interest" description="Disordered" evidence="11">
    <location>
        <begin position="78"/>
        <end position="139"/>
    </location>
</feature>
<evidence type="ECO:0000256" key="3">
    <source>
        <dbReference type="ARBA" id="ARBA00022737"/>
    </source>
</evidence>
<dbReference type="PANTHER" id="PTHR23226">
    <property type="entry name" value="ZINC FINGER AND SCAN DOMAIN-CONTAINING"/>
    <property type="match status" value="1"/>
</dbReference>
<dbReference type="GO" id="GO:0008270">
    <property type="term" value="F:zinc ion binding"/>
    <property type="evidence" value="ECO:0007669"/>
    <property type="project" value="UniProtKB-KW"/>
</dbReference>
<dbReference type="AlphaFoldDB" id="A0ABD1IV09"/>
<feature type="domain" description="C2H2-type" evidence="12">
    <location>
        <begin position="335"/>
        <end position="362"/>
    </location>
</feature>
<evidence type="ECO:0000256" key="1">
    <source>
        <dbReference type="ARBA" id="ARBA00004123"/>
    </source>
</evidence>
<evidence type="ECO:0000313" key="14">
    <source>
        <dbReference type="Proteomes" id="UP001591681"/>
    </source>
</evidence>
<dbReference type="Pfam" id="PF00096">
    <property type="entry name" value="zf-C2H2"/>
    <property type="match status" value="2"/>
</dbReference>
<keyword evidence="10" id="KW-0175">Coiled coil</keyword>
<keyword evidence="2" id="KW-0479">Metal-binding</keyword>
<evidence type="ECO:0000256" key="9">
    <source>
        <dbReference type="PROSITE-ProRule" id="PRU00042"/>
    </source>
</evidence>
<keyword evidence="7" id="KW-0804">Transcription</keyword>
<feature type="compositionally biased region" description="Basic and acidic residues" evidence="11">
    <location>
        <begin position="207"/>
        <end position="217"/>
    </location>
</feature>
<evidence type="ECO:0000313" key="13">
    <source>
        <dbReference type="EMBL" id="KAL2078797.1"/>
    </source>
</evidence>
<feature type="compositionally biased region" description="Polar residues" evidence="11">
    <location>
        <begin position="121"/>
        <end position="131"/>
    </location>
</feature>